<dbReference type="SUPFAM" id="SSF51735">
    <property type="entry name" value="NAD(P)-binding Rossmann-fold domains"/>
    <property type="match status" value="1"/>
</dbReference>
<dbReference type="InterPro" id="IPR020843">
    <property type="entry name" value="ER"/>
</dbReference>
<dbReference type="InterPro" id="IPR050129">
    <property type="entry name" value="Zn_alcohol_dh"/>
</dbReference>
<feature type="domain" description="Enoyl reductase (ER)" evidence="5">
    <location>
        <begin position="9"/>
        <end position="336"/>
    </location>
</feature>
<dbReference type="PANTHER" id="PTHR43401:SF2">
    <property type="entry name" value="L-THREONINE 3-DEHYDROGENASE"/>
    <property type="match status" value="1"/>
</dbReference>
<dbReference type="InterPro" id="IPR036291">
    <property type="entry name" value="NAD(P)-bd_dom_sf"/>
</dbReference>
<dbReference type="GO" id="GO:0016491">
    <property type="term" value="F:oxidoreductase activity"/>
    <property type="evidence" value="ECO:0007669"/>
    <property type="project" value="UniProtKB-KW"/>
</dbReference>
<evidence type="ECO:0000259" key="5">
    <source>
        <dbReference type="SMART" id="SM00829"/>
    </source>
</evidence>
<keyword evidence="3" id="KW-0862">Zinc</keyword>
<dbReference type="InterPro" id="IPR011032">
    <property type="entry name" value="GroES-like_sf"/>
</dbReference>
<dbReference type="STRING" id="94128.A0A2A3EK51"/>
<evidence type="ECO:0000256" key="4">
    <source>
        <dbReference type="ARBA" id="ARBA00023002"/>
    </source>
</evidence>
<dbReference type="InterPro" id="IPR013154">
    <property type="entry name" value="ADH-like_N"/>
</dbReference>
<organism evidence="6 7">
    <name type="scientific">Apis cerana cerana</name>
    <name type="common">Oriental honeybee</name>
    <dbReference type="NCBI Taxonomy" id="94128"/>
    <lineage>
        <taxon>Eukaryota</taxon>
        <taxon>Metazoa</taxon>
        <taxon>Ecdysozoa</taxon>
        <taxon>Arthropoda</taxon>
        <taxon>Hexapoda</taxon>
        <taxon>Insecta</taxon>
        <taxon>Pterygota</taxon>
        <taxon>Neoptera</taxon>
        <taxon>Endopterygota</taxon>
        <taxon>Hymenoptera</taxon>
        <taxon>Apocrita</taxon>
        <taxon>Aculeata</taxon>
        <taxon>Apoidea</taxon>
        <taxon>Anthophila</taxon>
        <taxon>Apidae</taxon>
        <taxon>Apis</taxon>
    </lineage>
</organism>
<comment type="cofactor">
    <cofactor evidence="1">
        <name>Zn(2+)</name>
        <dbReference type="ChEBI" id="CHEBI:29105"/>
    </cofactor>
</comment>
<reference evidence="6 7" key="1">
    <citation type="submission" date="2014-07" db="EMBL/GenBank/DDBJ databases">
        <title>Genomic and transcriptomic analysis on Apis cerana provide comprehensive insights into honey bee biology.</title>
        <authorList>
            <person name="Diao Q."/>
            <person name="Sun L."/>
            <person name="Zheng H."/>
            <person name="Zheng H."/>
            <person name="Xu S."/>
            <person name="Wang S."/>
            <person name="Zeng Z."/>
            <person name="Hu F."/>
            <person name="Su S."/>
            <person name="Wu J."/>
        </authorList>
    </citation>
    <scope>NUCLEOTIDE SEQUENCE [LARGE SCALE GENOMIC DNA]</scope>
    <source>
        <tissue evidence="6">Pupae without intestine</tissue>
    </source>
</reference>
<dbReference type="SMART" id="SM00829">
    <property type="entry name" value="PKS_ER"/>
    <property type="match status" value="1"/>
</dbReference>
<dbReference type="PROSITE" id="PS00059">
    <property type="entry name" value="ADH_ZINC"/>
    <property type="match status" value="1"/>
</dbReference>
<dbReference type="EMBL" id="KZ288220">
    <property type="protein sequence ID" value="PBC32183.1"/>
    <property type="molecule type" value="Genomic_DNA"/>
</dbReference>
<keyword evidence="7" id="KW-1185">Reference proteome</keyword>
<dbReference type="OrthoDB" id="3941538at2759"/>
<keyword evidence="2" id="KW-0479">Metal-binding</keyword>
<dbReference type="GO" id="GO:0008270">
    <property type="term" value="F:zinc ion binding"/>
    <property type="evidence" value="ECO:0007669"/>
    <property type="project" value="InterPro"/>
</dbReference>
<dbReference type="AlphaFoldDB" id="A0A2A3EK51"/>
<dbReference type="Proteomes" id="UP000242457">
    <property type="component" value="Unassembled WGS sequence"/>
</dbReference>
<evidence type="ECO:0000313" key="6">
    <source>
        <dbReference type="EMBL" id="PBC32183.1"/>
    </source>
</evidence>
<dbReference type="Gene3D" id="3.90.180.10">
    <property type="entry name" value="Medium-chain alcohol dehydrogenases, catalytic domain"/>
    <property type="match status" value="1"/>
</dbReference>
<gene>
    <name evidence="6" type="ORF">APICC_07702</name>
</gene>
<dbReference type="Pfam" id="PF08240">
    <property type="entry name" value="ADH_N"/>
    <property type="match status" value="1"/>
</dbReference>
<dbReference type="SUPFAM" id="SSF50129">
    <property type="entry name" value="GroES-like"/>
    <property type="match status" value="1"/>
</dbReference>
<dbReference type="PANTHER" id="PTHR43401">
    <property type="entry name" value="L-THREONINE 3-DEHYDROGENASE"/>
    <property type="match status" value="1"/>
</dbReference>
<dbReference type="Pfam" id="PF16912">
    <property type="entry name" value="Glu_dehyd_C"/>
    <property type="match status" value="1"/>
</dbReference>
<accession>A0A2A3EK51</accession>
<evidence type="ECO:0000256" key="3">
    <source>
        <dbReference type="ARBA" id="ARBA00022833"/>
    </source>
</evidence>
<dbReference type="InterPro" id="IPR031640">
    <property type="entry name" value="Glu_dehyd_C"/>
</dbReference>
<proteinExistence type="predicted"/>
<protein>
    <submittedName>
        <fullName evidence="6">Sorbitol dehydrogenase</fullName>
    </submittedName>
</protein>
<evidence type="ECO:0000256" key="1">
    <source>
        <dbReference type="ARBA" id="ARBA00001947"/>
    </source>
</evidence>
<keyword evidence="4" id="KW-0560">Oxidoreductase</keyword>
<evidence type="ECO:0000313" key="7">
    <source>
        <dbReference type="Proteomes" id="UP000242457"/>
    </source>
</evidence>
<dbReference type="InterPro" id="IPR002328">
    <property type="entry name" value="ADH_Zn_CS"/>
</dbReference>
<dbReference type="Gene3D" id="3.40.50.720">
    <property type="entry name" value="NAD(P)-binding Rossmann-like Domain"/>
    <property type="match status" value="1"/>
</dbReference>
<name>A0A2A3EK51_APICC</name>
<sequence length="359" mass="39212">MEFLSFDVKNHTLALRKADVPNPGPNDVRIRVAYSGICGTDLHILEGSFPCKKDGFLTLGHEFAGTVDAVGSSVKNFKVGQRVAVDPNSGCNTCNYCHDGSYQHCSAGGINSTIGIYKDGGFSTHAIVPESQVYLIPDDVELHQAVLVEPLSCLAHGWKKLNSVNVGSNVLVIGAGIIGLLWACMLHLHGLRKSVTISEPQEKRRKLVTKLDLDFEAKSPEQLKNSYDVVVDCSGSAPAIEASIPLLAPGGRLCIFGVANPKAKFSVEPFQVYLKELTILGVNINPFSFPRGLGLLRAMADRYLNYDKLGIKVFSLSQYREALEALKRGEISKAVFKLSSKELYKNYCNKDSRALYMTL</sequence>
<evidence type="ECO:0000256" key="2">
    <source>
        <dbReference type="ARBA" id="ARBA00022723"/>
    </source>
</evidence>